<evidence type="ECO:0000313" key="8">
    <source>
        <dbReference type="EMBL" id="PJF32373.1"/>
    </source>
</evidence>
<dbReference type="Pfam" id="PF04226">
    <property type="entry name" value="Transgly_assoc"/>
    <property type="match status" value="1"/>
</dbReference>
<feature type="transmembrane region" description="Helical" evidence="7">
    <location>
        <begin position="63"/>
        <end position="85"/>
    </location>
</feature>
<dbReference type="GO" id="GO:0005886">
    <property type="term" value="C:plasma membrane"/>
    <property type="evidence" value="ECO:0007669"/>
    <property type="project" value="UniProtKB-SubCell"/>
</dbReference>
<evidence type="ECO:0000256" key="6">
    <source>
        <dbReference type="ARBA" id="ARBA00023136"/>
    </source>
</evidence>
<evidence type="ECO:0000313" key="9">
    <source>
        <dbReference type="Proteomes" id="UP000228921"/>
    </source>
</evidence>
<reference evidence="8 9" key="1">
    <citation type="submission" date="2017-11" db="EMBL/GenBank/DDBJ databases">
        <title>Evolution of Phototrophy in the Chloroflexi Phylum Driven by Horizontal Gene Transfer.</title>
        <authorList>
            <person name="Ward L.M."/>
            <person name="Hemp J."/>
            <person name="Shih P.M."/>
            <person name="Mcglynn S.E."/>
            <person name="Fischer W."/>
        </authorList>
    </citation>
    <scope>NUCLEOTIDE SEQUENCE [LARGE SCALE GENOMIC DNA]</scope>
    <source>
        <strain evidence="8">CP2_2F</strain>
    </source>
</reference>
<evidence type="ECO:0000256" key="1">
    <source>
        <dbReference type="ARBA" id="ARBA00004651"/>
    </source>
</evidence>
<evidence type="ECO:0000256" key="7">
    <source>
        <dbReference type="SAM" id="Phobius"/>
    </source>
</evidence>
<dbReference type="EMBL" id="PGTK01000001">
    <property type="protein sequence ID" value="PJF32373.1"/>
    <property type="molecule type" value="Genomic_DNA"/>
</dbReference>
<dbReference type="PANTHER" id="PTHR33884:SF3">
    <property type="entry name" value="UPF0410 PROTEIN YMGE"/>
    <property type="match status" value="1"/>
</dbReference>
<keyword evidence="4 7" id="KW-0812">Transmembrane</keyword>
<dbReference type="PANTHER" id="PTHR33884">
    <property type="entry name" value="UPF0410 PROTEIN YMGE"/>
    <property type="match status" value="1"/>
</dbReference>
<comment type="similarity">
    <text evidence="2">Belongs to the UPF0410 family.</text>
</comment>
<keyword evidence="5 7" id="KW-1133">Transmembrane helix</keyword>
<sequence>MALITWLIVGLIAGALASLLTRGRLYGLIPSLIIGLLGAFVGGFLFGLLNIQVPQNLQGGITIRWIDIIVAFVGSAIVLFIYGFFYRRR</sequence>
<evidence type="ECO:0000256" key="3">
    <source>
        <dbReference type="ARBA" id="ARBA00022475"/>
    </source>
</evidence>
<dbReference type="InterPro" id="IPR007341">
    <property type="entry name" value="Transgly_assoc"/>
</dbReference>
<protein>
    <submittedName>
        <fullName evidence="8">GlsB/YeaQ/YmgE family stress response membrane protein</fullName>
    </submittedName>
</protein>
<keyword evidence="3" id="KW-1003">Cell membrane</keyword>
<feature type="transmembrane region" description="Helical" evidence="7">
    <location>
        <begin position="27"/>
        <end position="51"/>
    </location>
</feature>
<comment type="subcellular location">
    <subcellularLocation>
        <location evidence="1">Cell membrane</location>
        <topology evidence="1">Multi-pass membrane protein</topology>
    </subcellularLocation>
</comment>
<evidence type="ECO:0000256" key="4">
    <source>
        <dbReference type="ARBA" id="ARBA00022692"/>
    </source>
</evidence>
<proteinExistence type="inferred from homology"/>
<keyword evidence="6 7" id="KW-0472">Membrane</keyword>
<organism evidence="8 9">
    <name type="scientific">Candidatus Thermofonsia Clade 1 bacterium</name>
    <dbReference type="NCBI Taxonomy" id="2364210"/>
    <lineage>
        <taxon>Bacteria</taxon>
        <taxon>Bacillati</taxon>
        <taxon>Chloroflexota</taxon>
        <taxon>Candidatus Thermofontia</taxon>
        <taxon>Candidatus Thermofonsia Clade 1</taxon>
    </lineage>
</organism>
<comment type="caution">
    <text evidence="8">The sequence shown here is derived from an EMBL/GenBank/DDBJ whole genome shotgun (WGS) entry which is preliminary data.</text>
</comment>
<evidence type="ECO:0000256" key="5">
    <source>
        <dbReference type="ARBA" id="ARBA00022989"/>
    </source>
</evidence>
<dbReference type="AlphaFoldDB" id="A0A2M8P4A2"/>
<gene>
    <name evidence="8" type="ORF">CUN51_01325</name>
</gene>
<accession>A0A2M8P4A2</accession>
<name>A0A2M8P4A2_9CHLR</name>
<evidence type="ECO:0000256" key="2">
    <source>
        <dbReference type="ARBA" id="ARBA00011006"/>
    </source>
</evidence>
<dbReference type="Proteomes" id="UP000228921">
    <property type="component" value="Unassembled WGS sequence"/>
</dbReference>